<accession>A0A856MH55</accession>
<dbReference type="Gene3D" id="1.10.150.750">
    <property type="match status" value="1"/>
</dbReference>
<dbReference type="InterPro" id="IPR006439">
    <property type="entry name" value="HAD-SF_hydro_IA"/>
</dbReference>
<evidence type="ECO:0000313" key="2">
    <source>
        <dbReference type="EMBL" id="QDL09574.1"/>
    </source>
</evidence>
<dbReference type="PANTHER" id="PTHR43316:SF9">
    <property type="entry name" value="ACID DEHALOGENASE, PUTATIVE (AFU_ORTHOLOGUE AFUA_6G14460)-RELATED"/>
    <property type="match status" value="1"/>
</dbReference>
<proteinExistence type="predicted"/>
<evidence type="ECO:0000256" key="1">
    <source>
        <dbReference type="ARBA" id="ARBA00022801"/>
    </source>
</evidence>
<dbReference type="Proteomes" id="UP000503129">
    <property type="component" value="Chromosome"/>
</dbReference>
<keyword evidence="1" id="KW-0378">Hydrolase</keyword>
<dbReference type="AlphaFoldDB" id="A0A856MH55"/>
<protein>
    <submittedName>
        <fullName evidence="2">Haloacid dehalogenase type II</fullName>
    </submittedName>
</protein>
<evidence type="ECO:0000313" key="3">
    <source>
        <dbReference type="Proteomes" id="UP000503129"/>
    </source>
</evidence>
<sequence>MINLNQYEVLTFDCYGTLIDWEKGVLEALQPVLQSHHIQLSENEILEWFARFESSLEQGEYRNYKDVLKGVVQKFGEQFGFTPSSGELNALADSVKDWQPFADTVEALKTLKRRLKLAIISNVDDDLFAFSAKHLQVKFDEVVTAQQVKSYKPSVQNFHVAIARLAEIGIPSEKILHVACSVYHDIVPANSLGLSTVWVNRRLGQEGSGAALPAQGKPDLEVPDLKSLAAKINF</sequence>
<gene>
    <name evidence="2" type="ORF">DP114_18250</name>
</gene>
<dbReference type="InterPro" id="IPR023214">
    <property type="entry name" value="HAD_sf"/>
</dbReference>
<dbReference type="SUPFAM" id="SSF56784">
    <property type="entry name" value="HAD-like"/>
    <property type="match status" value="1"/>
</dbReference>
<dbReference type="Gene3D" id="3.40.50.1000">
    <property type="entry name" value="HAD superfamily/HAD-like"/>
    <property type="match status" value="1"/>
</dbReference>
<dbReference type="InterPro" id="IPR051540">
    <property type="entry name" value="S-2-haloacid_dehalogenase"/>
</dbReference>
<dbReference type="SFLD" id="SFLDS00003">
    <property type="entry name" value="Haloacid_Dehalogenase"/>
    <property type="match status" value="1"/>
</dbReference>
<dbReference type="NCBIfam" id="TIGR01428">
    <property type="entry name" value="HAD_type_II"/>
    <property type="match status" value="1"/>
</dbReference>
<dbReference type="RefSeq" id="WP_171976737.1">
    <property type="nucleotide sequence ID" value="NZ_CAWOXK010000001.1"/>
</dbReference>
<dbReference type="PANTHER" id="PTHR43316">
    <property type="entry name" value="HYDROLASE, HALOACID DELAHOGENASE-RELATED"/>
    <property type="match status" value="1"/>
</dbReference>
<dbReference type="Pfam" id="PF00702">
    <property type="entry name" value="Hydrolase"/>
    <property type="match status" value="1"/>
</dbReference>
<dbReference type="NCBIfam" id="TIGR01493">
    <property type="entry name" value="HAD-SF-IA-v2"/>
    <property type="match status" value="1"/>
</dbReference>
<dbReference type="InterPro" id="IPR006328">
    <property type="entry name" value="2-HAD"/>
</dbReference>
<organism evidence="2 3">
    <name type="scientific">Brasilonema sennae CENA114</name>
    <dbReference type="NCBI Taxonomy" id="415709"/>
    <lineage>
        <taxon>Bacteria</taxon>
        <taxon>Bacillati</taxon>
        <taxon>Cyanobacteriota</taxon>
        <taxon>Cyanophyceae</taxon>
        <taxon>Nostocales</taxon>
        <taxon>Scytonemataceae</taxon>
        <taxon>Brasilonema</taxon>
        <taxon>Bromeliae group (in: Brasilonema)</taxon>
    </lineage>
</organism>
<dbReference type="GO" id="GO:0019120">
    <property type="term" value="F:hydrolase activity, acting on acid halide bonds, in C-halide compounds"/>
    <property type="evidence" value="ECO:0007669"/>
    <property type="project" value="InterPro"/>
</dbReference>
<dbReference type="SFLD" id="SFLDG01129">
    <property type="entry name" value="C1.5:_HAD__Beta-PGM__Phosphata"/>
    <property type="match status" value="1"/>
</dbReference>
<dbReference type="EMBL" id="CP030118">
    <property type="protein sequence ID" value="QDL09574.1"/>
    <property type="molecule type" value="Genomic_DNA"/>
</dbReference>
<dbReference type="InterPro" id="IPR036412">
    <property type="entry name" value="HAD-like_sf"/>
</dbReference>
<dbReference type="KEGG" id="bsen:DP114_18250"/>
<name>A0A856MH55_9CYAN</name>
<keyword evidence="3" id="KW-1185">Reference proteome</keyword>
<dbReference type="CDD" id="cd02588">
    <property type="entry name" value="HAD_L2-DEX"/>
    <property type="match status" value="1"/>
</dbReference>
<reference evidence="2 3" key="1">
    <citation type="submission" date="2018-06" db="EMBL/GenBank/DDBJ databases">
        <title>Comparative genomics of Brasilonema spp. strains.</title>
        <authorList>
            <person name="Alvarenga D.O."/>
            <person name="Fiore M.F."/>
            <person name="Varani A.M."/>
        </authorList>
    </citation>
    <scope>NUCLEOTIDE SEQUENCE [LARGE SCALE GENOMIC DNA]</scope>
    <source>
        <strain evidence="2 3">CENA114</strain>
    </source>
</reference>
<dbReference type="PRINTS" id="PR00413">
    <property type="entry name" value="HADHALOGNASE"/>
</dbReference>